<dbReference type="GO" id="GO:0043565">
    <property type="term" value="F:sequence-specific DNA binding"/>
    <property type="evidence" value="ECO:0007669"/>
    <property type="project" value="InterPro"/>
</dbReference>
<name>A0A3N4PVY0_9BACT</name>
<dbReference type="InterPro" id="IPR018060">
    <property type="entry name" value="HTH_AraC"/>
</dbReference>
<evidence type="ECO:0000313" key="6">
    <source>
        <dbReference type="Proteomes" id="UP000278351"/>
    </source>
</evidence>
<dbReference type="PROSITE" id="PS01124">
    <property type="entry name" value="HTH_ARAC_FAMILY_2"/>
    <property type="match status" value="1"/>
</dbReference>
<proteinExistence type="predicted"/>
<evidence type="ECO:0000256" key="2">
    <source>
        <dbReference type="ARBA" id="ARBA00023125"/>
    </source>
</evidence>
<keyword evidence="3" id="KW-0804">Transcription</keyword>
<dbReference type="AlphaFoldDB" id="A0A3N4PVY0"/>
<dbReference type="Gene3D" id="1.10.10.60">
    <property type="entry name" value="Homeodomain-like"/>
    <property type="match status" value="1"/>
</dbReference>
<dbReference type="Proteomes" id="UP000278351">
    <property type="component" value="Unassembled WGS sequence"/>
</dbReference>
<dbReference type="SMART" id="SM00342">
    <property type="entry name" value="HTH_ARAC"/>
    <property type="match status" value="1"/>
</dbReference>
<dbReference type="Pfam" id="PF12833">
    <property type="entry name" value="HTH_18"/>
    <property type="match status" value="1"/>
</dbReference>
<protein>
    <submittedName>
        <fullName evidence="5">AraC family transcriptional regulator</fullName>
    </submittedName>
</protein>
<dbReference type="GO" id="GO:0003700">
    <property type="term" value="F:DNA-binding transcription factor activity"/>
    <property type="evidence" value="ECO:0007669"/>
    <property type="project" value="InterPro"/>
</dbReference>
<gene>
    <name evidence="5" type="ORF">EGT74_05205</name>
</gene>
<dbReference type="SUPFAM" id="SSF46689">
    <property type="entry name" value="Homeodomain-like"/>
    <property type="match status" value="1"/>
</dbReference>
<organism evidence="5 6">
    <name type="scientific">Chitinophaga lutea</name>
    <dbReference type="NCBI Taxonomy" id="2488634"/>
    <lineage>
        <taxon>Bacteria</taxon>
        <taxon>Pseudomonadati</taxon>
        <taxon>Bacteroidota</taxon>
        <taxon>Chitinophagia</taxon>
        <taxon>Chitinophagales</taxon>
        <taxon>Chitinophagaceae</taxon>
        <taxon>Chitinophaga</taxon>
    </lineage>
</organism>
<comment type="caution">
    <text evidence="5">The sequence shown here is derived from an EMBL/GenBank/DDBJ whole genome shotgun (WGS) entry which is preliminary data.</text>
</comment>
<keyword evidence="1" id="KW-0805">Transcription regulation</keyword>
<feature type="domain" description="HTH araC/xylS-type" evidence="4">
    <location>
        <begin position="266"/>
        <end position="370"/>
    </location>
</feature>
<reference evidence="5 6" key="1">
    <citation type="submission" date="2018-11" db="EMBL/GenBank/DDBJ databases">
        <title>Chitinophaga lutea sp.nov., isolate from arsenic contaminated soil.</title>
        <authorList>
            <person name="Zong Y."/>
        </authorList>
    </citation>
    <scope>NUCLEOTIDE SEQUENCE [LARGE SCALE GENOMIC DNA]</scope>
    <source>
        <strain evidence="5 6">ZY74</strain>
    </source>
</reference>
<accession>A0A3N4PVY0</accession>
<dbReference type="PANTHER" id="PTHR43280:SF28">
    <property type="entry name" value="HTH-TYPE TRANSCRIPTIONAL ACTIVATOR RHAS"/>
    <property type="match status" value="1"/>
</dbReference>
<evidence type="ECO:0000256" key="1">
    <source>
        <dbReference type="ARBA" id="ARBA00023015"/>
    </source>
</evidence>
<evidence type="ECO:0000313" key="5">
    <source>
        <dbReference type="EMBL" id="RPE12943.1"/>
    </source>
</evidence>
<dbReference type="EMBL" id="RPDH01000001">
    <property type="protein sequence ID" value="RPE12943.1"/>
    <property type="molecule type" value="Genomic_DNA"/>
</dbReference>
<sequence>MPIMSTLDSPAIMNFQVLPEMEPFTSTSEVLPEKYSNYRIEGTKVHYTEGPFGAFFKQEVVDTDWIIGWLNFDIKKKTDLFPITRDPLLALYIGLEGNIPCDLQGSADKLMLPEKRMGFYYVPPNGFNQAQFEPFHYTSLYISFSHSFIRRFRNKYESFQPLLDVPLQQFHDYQQAFGTLAARQEEQERYNELGGMIDKQQNQEDAGKQGQLLPLGSEHTDIIRQMQGYDQNPAWLSSYLYGQIWLMIVSYFNKMTERAQLSKDLLDAVDFIQMNYAALNKKSQPITPTDVCGALKADPRDLNRLFNDRFGQNMREYLTNYRYSEAKFRLRRTDNKLNVIAEETGLSGASHLTKLIRAEHGMTPAEYRIRFRGY</sequence>
<dbReference type="PANTHER" id="PTHR43280">
    <property type="entry name" value="ARAC-FAMILY TRANSCRIPTIONAL REGULATOR"/>
    <property type="match status" value="1"/>
</dbReference>
<evidence type="ECO:0000256" key="3">
    <source>
        <dbReference type="ARBA" id="ARBA00023163"/>
    </source>
</evidence>
<dbReference type="InterPro" id="IPR009057">
    <property type="entry name" value="Homeodomain-like_sf"/>
</dbReference>
<evidence type="ECO:0000259" key="4">
    <source>
        <dbReference type="PROSITE" id="PS01124"/>
    </source>
</evidence>
<keyword evidence="2" id="KW-0238">DNA-binding</keyword>
<keyword evidence="6" id="KW-1185">Reference proteome</keyword>